<evidence type="ECO:0000313" key="2">
    <source>
        <dbReference type="EMBL" id="MCT8329538.1"/>
    </source>
</evidence>
<name>A0ABT2NKT4_9RHOB</name>
<proteinExistence type="predicted"/>
<accession>A0ABT2NKT4</accession>
<feature type="signal peptide" evidence="1">
    <location>
        <begin position="1"/>
        <end position="18"/>
    </location>
</feature>
<reference evidence="3" key="1">
    <citation type="submission" date="2023-07" db="EMBL/GenBank/DDBJ databases">
        <title>Defluviimonas sediminis sp. nov., isolated from mangrove sediment.</title>
        <authorList>
            <person name="Liu L."/>
            <person name="Li J."/>
            <person name="Huang Y."/>
            <person name="Pan J."/>
            <person name="Li M."/>
        </authorList>
    </citation>
    <scope>NUCLEOTIDE SEQUENCE [LARGE SCALE GENOMIC DNA]</scope>
    <source>
        <strain evidence="3">FT324</strain>
    </source>
</reference>
<dbReference type="RefSeq" id="WP_261494957.1">
    <property type="nucleotide sequence ID" value="NZ_JAOCQF010000001.1"/>
</dbReference>
<keyword evidence="1" id="KW-0732">Signal</keyword>
<evidence type="ECO:0008006" key="4">
    <source>
        <dbReference type="Google" id="ProtNLM"/>
    </source>
</evidence>
<evidence type="ECO:0000256" key="1">
    <source>
        <dbReference type="SAM" id="SignalP"/>
    </source>
</evidence>
<dbReference type="EMBL" id="JAOCQF010000001">
    <property type="protein sequence ID" value="MCT8329538.1"/>
    <property type="molecule type" value="Genomic_DNA"/>
</dbReference>
<organism evidence="2 3">
    <name type="scientific">Albidovulum sediminis</name>
    <dbReference type="NCBI Taxonomy" id="3066345"/>
    <lineage>
        <taxon>Bacteria</taxon>
        <taxon>Pseudomonadati</taxon>
        <taxon>Pseudomonadota</taxon>
        <taxon>Alphaproteobacteria</taxon>
        <taxon>Rhodobacterales</taxon>
        <taxon>Paracoccaceae</taxon>
        <taxon>Albidovulum</taxon>
    </lineage>
</organism>
<evidence type="ECO:0000313" key="3">
    <source>
        <dbReference type="Proteomes" id="UP001205601"/>
    </source>
</evidence>
<gene>
    <name evidence="2" type="ORF">N5I32_08450</name>
</gene>
<comment type="caution">
    <text evidence="2">The sequence shown here is derived from an EMBL/GenBank/DDBJ whole genome shotgun (WGS) entry which is preliminary data.</text>
</comment>
<protein>
    <recommendedName>
        <fullName evidence="4">Chalcone isomerase domain-containing protein</fullName>
    </recommendedName>
</protein>
<feature type="chain" id="PRO_5045327250" description="Chalcone isomerase domain-containing protein" evidence="1">
    <location>
        <begin position="19"/>
        <end position="172"/>
    </location>
</feature>
<keyword evidence="3" id="KW-1185">Reference proteome</keyword>
<sequence length="172" mass="18822">MPRAAVLLLSLLPALPLAAETAPSEVHAHLGAPQPLGRAEYRFLGARLYEATLFTAGTPRFDWNAPLALQLVYARSLSGQTLVDATMAELDRIEGAAPDHADIREKLMACFRDVGDGDRYVAVAEDADTVDFWLNGRKTCGLAHAEAKRRLLGIWLSAESRSERLARQLRGE</sequence>
<dbReference type="Proteomes" id="UP001205601">
    <property type="component" value="Unassembled WGS sequence"/>
</dbReference>